<feature type="domain" description="AMIN" evidence="2">
    <location>
        <begin position="30"/>
        <end position="109"/>
    </location>
</feature>
<dbReference type="RefSeq" id="WP_193996190.1">
    <property type="nucleotide sequence ID" value="NZ_JADEXP010000411.1"/>
</dbReference>
<evidence type="ECO:0000313" key="4">
    <source>
        <dbReference type="Proteomes" id="UP000615026"/>
    </source>
</evidence>
<dbReference type="Gene3D" id="2.60.40.3500">
    <property type="match status" value="1"/>
</dbReference>
<protein>
    <submittedName>
        <fullName evidence="3">AMIN domain-containing protein</fullName>
    </submittedName>
</protein>
<name>A0A928ZZJ3_LEPEC</name>
<dbReference type="Proteomes" id="UP000615026">
    <property type="component" value="Unassembled WGS sequence"/>
</dbReference>
<evidence type="ECO:0000313" key="3">
    <source>
        <dbReference type="EMBL" id="MBE9070315.1"/>
    </source>
</evidence>
<evidence type="ECO:0000259" key="2">
    <source>
        <dbReference type="Pfam" id="PF11741"/>
    </source>
</evidence>
<organism evidence="3 4">
    <name type="scientific">Leptolyngbya cf. ectocarpi LEGE 11479</name>
    <dbReference type="NCBI Taxonomy" id="1828722"/>
    <lineage>
        <taxon>Bacteria</taxon>
        <taxon>Bacillati</taxon>
        <taxon>Cyanobacteriota</taxon>
        <taxon>Cyanophyceae</taxon>
        <taxon>Leptolyngbyales</taxon>
        <taxon>Leptolyngbyaceae</taxon>
        <taxon>Leptolyngbya group</taxon>
        <taxon>Leptolyngbya</taxon>
    </lineage>
</organism>
<evidence type="ECO:0000256" key="1">
    <source>
        <dbReference type="SAM" id="SignalP"/>
    </source>
</evidence>
<reference evidence="3" key="1">
    <citation type="submission" date="2020-10" db="EMBL/GenBank/DDBJ databases">
        <authorList>
            <person name="Castelo-Branco R."/>
            <person name="Eusebio N."/>
            <person name="Adriana R."/>
            <person name="Vieira A."/>
            <person name="Brugerolle De Fraissinette N."/>
            <person name="Rezende De Castro R."/>
            <person name="Schneider M.P."/>
            <person name="Vasconcelos V."/>
            <person name="Leao P.N."/>
        </authorList>
    </citation>
    <scope>NUCLEOTIDE SEQUENCE</scope>
    <source>
        <strain evidence="3">LEGE 11479</strain>
    </source>
</reference>
<proteinExistence type="predicted"/>
<feature type="signal peptide" evidence="1">
    <location>
        <begin position="1"/>
        <end position="27"/>
    </location>
</feature>
<keyword evidence="1" id="KW-0732">Signal</keyword>
<keyword evidence="4" id="KW-1185">Reference proteome</keyword>
<accession>A0A928ZZJ3</accession>
<dbReference type="AlphaFoldDB" id="A0A928ZZJ3"/>
<dbReference type="InterPro" id="IPR021731">
    <property type="entry name" value="AMIN_dom"/>
</dbReference>
<dbReference type="EMBL" id="JADEXP010000411">
    <property type="protein sequence ID" value="MBE9070315.1"/>
    <property type="molecule type" value="Genomic_DNA"/>
</dbReference>
<gene>
    <name evidence="3" type="ORF">IQ260_27100</name>
</gene>
<sequence length="354" mass="37268">MGFKQRFYQLVGGSFVALTIVTSSALAEELDNWSFDATTNELTFSLSDTVLPEFFLLAEPPRLVLDIPDTQIGAVEPEQFYSGAVQNIRVAQHAPDQVRVVIELAPDTVLSPDQADIQFDDNNGQRHWRFRPLLADSPVIADAPTPVQPPISAEADVSLSAANLELSKPSAEAVLPIDPYASASSEQQVSVPPLEDIPASADVATANSVTEPAAGLDLPPMTVPDLEVTEVDGAAADETADLTAAQESVLPDLAARETGVKPTVEAALSEVPQEVLPAAAEVEPAQAVADSVDTVTTAVAAVPDEVVAVPDEAVAEETTPAWQTIQQPAADRTIMQTDAPAPLTFGQPLPSQSR</sequence>
<dbReference type="Pfam" id="PF11741">
    <property type="entry name" value="AMIN"/>
    <property type="match status" value="1"/>
</dbReference>
<feature type="chain" id="PRO_5036758704" evidence="1">
    <location>
        <begin position="28"/>
        <end position="354"/>
    </location>
</feature>
<comment type="caution">
    <text evidence="3">The sequence shown here is derived from an EMBL/GenBank/DDBJ whole genome shotgun (WGS) entry which is preliminary data.</text>
</comment>